<evidence type="ECO:0000256" key="1">
    <source>
        <dbReference type="ARBA" id="ARBA00022490"/>
    </source>
</evidence>
<dbReference type="STRING" id="234267.Acid_5256"/>
<evidence type="ECO:0000256" key="3">
    <source>
        <dbReference type="ARBA" id="ARBA00022801"/>
    </source>
</evidence>
<reference evidence="6" key="1">
    <citation type="submission" date="2006-10" db="EMBL/GenBank/DDBJ databases">
        <title>Complete sequence of Solibacter usitatus Ellin6076.</title>
        <authorList>
            <consortium name="US DOE Joint Genome Institute"/>
            <person name="Copeland A."/>
            <person name="Lucas S."/>
            <person name="Lapidus A."/>
            <person name="Barry K."/>
            <person name="Detter J.C."/>
            <person name="Glavina del Rio T."/>
            <person name="Hammon N."/>
            <person name="Israni S."/>
            <person name="Dalin E."/>
            <person name="Tice H."/>
            <person name="Pitluck S."/>
            <person name="Thompson L.S."/>
            <person name="Brettin T."/>
            <person name="Bruce D."/>
            <person name="Han C."/>
            <person name="Tapia R."/>
            <person name="Gilna P."/>
            <person name="Schmutz J."/>
            <person name="Larimer F."/>
            <person name="Land M."/>
            <person name="Hauser L."/>
            <person name="Kyrpides N."/>
            <person name="Mikhailova N."/>
            <person name="Janssen P.H."/>
            <person name="Kuske C.R."/>
            <person name="Richardson P."/>
        </authorList>
    </citation>
    <scope>NUCLEOTIDE SEQUENCE</scope>
    <source>
        <strain evidence="6">Ellin6076</strain>
    </source>
</reference>
<dbReference type="eggNOG" id="COG2318">
    <property type="taxonomic scope" value="Bacteria"/>
</dbReference>
<dbReference type="EMBL" id="CP000473">
    <property type="protein sequence ID" value="ABJ86209.1"/>
    <property type="molecule type" value="Genomic_DNA"/>
</dbReference>
<evidence type="ECO:0000313" key="6">
    <source>
        <dbReference type="EMBL" id="ABJ86209.1"/>
    </source>
</evidence>
<keyword evidence="2" id="KW-0479">Metal-binding</keyword>
<dbReference type="HAMAP" id="MF_01256">
    <property type="entry name" value="YfiT_hydrol"/>
    <property type="match status" value="1"/>
</dbReference>
<proteinExistence type="inferred from homology"/>
<evidence type="ECO:0000259" key="5">
    <source>
        <dbReference type="Pfam" id="PF12867"/>
    </source>
</evidence>
<keyword evidence="4" id="KW-0862">Zinc</keyword>
<evidence type="ECO:0000256" key="2">
    <source>
        <dbReference type="ARBA" id="ARBA00022723"/>
    </source>
</evidence>
<dbReference type="KEGG" id="sus:Acid_5256"/>
<dbReference type="GO" id="GO:0046872">
    <property type="term" value="F:metal ion binding"/>
    <property type="evidence" value="ECO:0007669"/>
    <property type="project" value="UniProtKB-KW"/>
</dbReference>
<gene>
    <name evidence="6" type="ordered locus">Acid_5256</name>
</gene>
<accession>Q01VV6</accession>
<dbReference type="InterPro" id="IPR034660">
    <property type="entry name" value="DinB/YfiT-like"/>
</dbReference>
<dbReference type="AlphaFoldDB" id="Q01VV6"/>
<evidence type="ECO:0000256" key="4">
    <source>
        <dbReference type="ARBA" id="ARBA00022833"/>
    </source>
</evidence>
<keyword evidence="3" id="KW-0378">Hydrolase</keyword>
<dbReference type="OrthoDB" id="9796039at2"/>
<dbReference type="Gene3D" id="1.20.120.450">
    <property type="entry name" value="dinb family like domain"/>
    <property type="match status" value="1"/>
</dbReference>
<dbReference type="InParanoid" id="Q01VV6"/>
<dbReference type="InterPro" id="IPR023774">
    <property type="entry name" value="Put_metal_dep_hydrolase_YfiT"/>
</dbReference>
<dbReference type="InterPro" id="IPR024775">
    <property type="entry name" value="DinB-like"/>
</dbReference>
<dbReference type="NCBIfam" id="NF009807">
    <property type="entry name" value="PRK13291.1"/>
    <property type="match status" value="1"/>
</dbReference>
<dbReference type="Pfam" id="PF12867">
    <property type="entry name" value="DinB_2"/>
    <property type="match status" value="1"/>
</dbReference>
<feature type="domain" description="DinB-like" evidence="5">
    <location>
        <begin position="35"/>
        <end position="169"/>
    </location>
</feature>
<sequence>MDPSHSNLSYPIGRFDFHQTVAPEQLPGLITEISVAPAALRAAVQGLSDEQLDTPYRPDGWTVRQTIHHVADSHMNSFLRLRLALTEDTPAIKGYDQAAWGELADSRTAPIEPSLQIIENLHLRWTWLLRSMAVGDFARGFRHSEFGVLRLDTTLALYAWHGRHHCAHITGLRDRNGWK</sequence>
<name>Q01VV6_SOLUE</name>
<dbReference type="SUPFAM" id="SSF109854">
    <property type="entry name" value="DinB/YfiT-like putative metalloenzymes"/>
    <property type="match status" value="1"/>
</dbReference>
<dbReference type="GO" id="GO:0016787">
    <property type="term" value="F:hydrolase activity"/>
    <property type="evidence" value="ECO:0007669"/>
    <property type="project" value="UniProtKB-KW"/>
</dbReference>
<organism evidence="6">
    <name type="scientific">Solibacter usitatus (strain Ellin6076)</name>
    <dbReference type="NCBI Taxonomy" id="234267"/>
    <lineage>
        <taxon>Bacteria</taxon>
        <taxon>Pseudomonadati</taxon>
        <taxon>Acidobacteriota</taxon>
        <taxon>Terriglobia</taxon>
        <taxon>Bryobacterales</taxon>
        <taxon>Solibacteraceae</taxon>
        <taxon>Candidatus Solibacter</taxon>
    </lineage>
</organism>
<keyword evidence="1" id="KW-0963">Cytoplasm</keyword>
<protein>
    <recommendedName>
        <fullName evidence="5">DinB-like domain-containing protein</fullName>
    </recommendedName>
</protein>
<dbReference type="HOGENOM" id="CLU_105789_1_0_0"/>